<dbReference type="InterPro" id="IPR052740">
    <property type="entry name" value="CE4"/>
</dbReference>
<proteinExistence type="predicted"/>
<accession>A0A4U5NDX5</accession>
<feature type="region of interest" description="Disordered" evidence="1">
    <location>
        <begin position="1177"/>
        <end position="1200"/>
    </location>
</feature>
<dbReference type="PROSITE" id="PS01186">
    <property type="entry name" value="EGF_2"/>
    <property type="match status" value="1"/>
</dbReference>
<dbReference type="PANTHER" id="PTHR45985">
    <property type="match status" value="1"/>
</dbReference>
<keyword evidence="2" id="KW-0732">Signal</keyword>
<comment type="caution">
    <text evidence="4">The sequence shown here is derived from an EMBL/GenBank/DDBJ whole genome shotgun (WGS) entry which is preliminary data.</text>
</comment>
<dbReference type="InterPro" id="IPR006149">
    <property type="entry name" value="EB_dom"/>
</dbReference>
<organism evidence="4 5">
    <name type="scientific">Steinernema carpocapsae</name>
    <name type="common">Entomopathogenic nematode</name>
    <dbReference type="NCBI Taxonomy" id="34508"/>
    <lineage>
        <taxon>Eukaryota</taxon>
        <taxon>Metazoa</taxon>
        <taxon>Ecdysozoa</taxon>
        <taxon>Nematoda</taxon>
        <taxon>Chromadorea</taxon>
        <taxon>Rhabditida</taxon>
        <taxon>Tylenchina</taxon>
        <taxon>Panagrolaimomorpha</taxon>
        <taxon>Strongyloidoidea</taxon>
        <taxon>Steinernematidae</taxon>
        <taxon>Steinernema</taxon>
    </lineage>
</organism>
<feature type="signal peptide" evidence="2">
    <location>
        <begin position="1"/>
        <end position="22"/>
    </location>
</feature>
<gene>
    <name evidence="4" type="ORF">L596_014831</name>
</gene>
<reference evidence="4 5" key="2">
    <citation type="journal article" date="2019" name="G3 (Bethesda)">
        <title>Hybrid Assembly of the Genome of the Entomopathogenic Nematode Steinernema carpocapsae Identifies the X-Chromosome.</title>
        <authorList>
            <person name="Serra L."/>
            <person name="Macchietto M."/>
            <person name="Macias-Munoz A."/>
            <person name="McGill C.J."/>
            <person name="Rodriguez I.M."/>
            <person name="Rodriguez B."/>
            <person name="Murad R."/>
            <person name="Mortazavi A."/>
        </authorList>
    </citation>
    <scope>NUCLEOTIDE SEQUENCE [LARGE SCALE GENOMIC DNA]</scope>
    <source>
        <strain evidence="4 5">ALL</strain>
    </source>
</reference>
<dbReference type="InterPro" id="IPR006150">
    <property type="entry name" value="Cys_repeat_1"/>
</dbReference>
<evidence type="ECO:0000313" key="5">
    <source>
        <dbReference type="Proteomes" id="UP000298663"/>
    </source>
</evidence>
<name>A0A4U5NDX5_STECR</name>
<dbReference type="SMART" id="SM00181">
    <property type="entry name" value="EGF"/>
    <property type="match status" value="27"/>
</dbReference>
<sequence>MHFPGKLIFLTLAASIVSLVASEGLPVGVPAPFDSNLYSDNYYPGKYQHITGFRSGFQSRQAPRTRQGSASGIAPGAFCVSDSSCAGYPLAFCDGICKCKSGSLNAGTTCVASTGNSVSNCPPGEVFVSEVGSCLLAQSPNEPCQYSQQCDAREKGSFCQNLRCRCVFGMTMSIAGNRCTFANRNCTTKGSIWIDEIGQCKQVIAPGSGPCSHSMQCSAAHSGARCYLQKCVCPADQPNAVDGTCGRNCTQGFTYSAVVGDCIPTVRPGDNCMYSSQCHALYPGMYCERSKCRCPNNGVFSGSKCTESCPAGYMQTSAGLCQPGCRQDQIEHSNECFDKANPGERCSVSSQCTGGSSCFNGICTCSINQRPDATGICANIKVNPSESCSLGEECTGGSSCVDGVCRCGQGMRLVSKKCITPMTVPPESECSEYVLCGFGSRCNQGRCTCDSPLQNIDEKCQIPPEVAPNGACRPGIDRCGRGSVCQKGVCVCPLGYWMQKGSCVAIEQVPAGAPCSESARCSEGAECIDNECRCPSPLVIENGRCVSPGFSQVGTQCYSDKMCVSPAFCAADQTCQCPPPYRNFKGFCKLVQQAHPGESCFDGVPCRGGSNCGPGGICQCPSGFSVVNNVCTPSVSAQGCYTDSDCTFLGSYCDLLKRECVCQMGYNLVGNRCVATKTVRFSPKSAVKECSKNEDCDKGCECEANSFHCLNHLLLFLKKQDSRPSFHRLRPSAEASVSFSADHNEPIVPLGANCLDVKSKCPLNSVCHLGVCVCTNGYKQVQEHCERHAVAYPGEQCTASTDCLRESYCNPEIGLCECTDLSKLAIGRSCIERLRSQPGYPCNNGEICIGGSVCQRGSCQCPLHHYQRNKMCLRKPDAKPGEFCGNAEICSMNAECHKTSKRCVCKRNHVVQNNACVPLEFVRPGDRCDLFSLRCGGTSRCVDGRCACPKGLLAVQNKCLVPKKALPSQSCSAETECVGNSICESGTCTCSGRKVLRGNRCETPSQVHPGRNCYEGDFCLGGAKCEQGRCVCVAGEILVRNECIKSTKMKSLEKKRILCVTDKHCFGGAFCKLGLCTCPNNGLMKNGMCPSPLPSTKPPTTTTEAPPRRSRVGLVVPPLSSCAQGEICGGKSRCFNGICFCPADHVLFKGTCMDSNDVNTVIATTESNLIEEDISKTEAPPVSTTPSTRPMPPRPVVQTTRRPDWPFIMTAIPSLPRLTSPTPRHMIISPKITTKQATLQTSTVPATTTTTQTTAQTTITQKAVTTSPSQLVDTDFHHLAHLLGSTHIPDNLNGLFSIVPYSVTLISKPGKFCNDQIVFCSNGSTCVSNTCQCQNGLVLSNEMCVDPSDIHCSTSQECAAGAECVSNRCRCVAGLVPSKFGFCIRPTTVIPGLSCREGEVCTGGSNCASDGVCRCPVERPRLVGDRCVPTSEGSPDTVISESPSMPNTVFNPSELFSNMILRAKRSFSNALEDLVPLGGLCNDFMRCVPETVCRGSLCECLDGYKQIGNRCVRQDKKTFSSCMTGSCGNVVIPQIPHIPQIRSYVPPGGVCSPQVECTGNSICANGYCTCINGERIQNQFCVARDSISALPNERCYENTVCIDGARCVNGFCRCPQGTLFLNSRCVKVTVEIQNPEPCYQQFSCVAPSTCVSGGCVCPNGFAYDYNARICNPNEVRVAPLDVQEWHSARTANAFVAVLSANQCVPFAGQAYPGDPCSSPGIVCYGGAQCQSGRCACQAGYFPSGQTCVPVGQYPNPQPTGAPIVGVPGSKCFCSGTFCFPPCGGGSFCSEGTCQCPQGTILAGSVCIPTTNPIFKTAYPNQRCDHTTSCLGGSKCILNKCECMEGTFSDGIKCVSGFGPFKKLSPPGSSCGGQNTPGCDGGSTCSKGICQCPTGTLLVSGACKAAPQQNPQSSASALTDLKFSPGESCNRNPNGCSRGSQCQHGFCLCTKGSITSMQGKCVKRILSDSKQGNPGSPCGDNSICFKNSQCNNGHCVCRLNYSINAHGYCSP</sequence>
<dbReference type="InterPro" id="IPR000742">
    <property type="entry name" value="EGF"/>
</dbReference>
<evidence type="ECO:0000313" key="4">
    <source>
        <dbReference type="EMBL" id="TKR80830.1"/>
    </source>
</evidence>
<feature type="chain" id="PRO_5020541344" description="EGF-like domain-containing protein" evidence="2">
    <location>
        <begin position="23"/>
        <end position="2010"/>
    </location>
</feature>
<feature type="domain" description="EGF-like" evidence="3">
    <location>
        <begin position="618"/>
        <end position="631"/>
    </location>
</feature>
<evidence type="ECO:0000256" key="1">
    <source>
        <dbReference type="SAM" id="MobiDB-lite"/>
    </source>
</evidence>
<protein>
    <recommendedName>
        <fullName evidence="3">EGF-like domain-containing protein</fullName>
    </recommendedName>
</protein>
<evidence type="ECO:0000256" key="2">
    <source>
        <dbReference type="SAM" id="SignalP"/>
    </source>
</evidence>
<dbReference type="SMART" id="SM00289">
    <property type="entry name" value="WR1"/>
    <property type="match status" value="17"/>
</dbReference>
<reference evidence="4 5" key="1">
    <citation type="journal article" date="2015" name="Genome Biol.">
        <title>Comparative genomics of Steinernema reveals deeply conserved gene regulatory networks.</title>
        <authorList>
            <person name="Dillman A.R."/>
            <person name="Macchietto M."/>
            <person name="Porter C.F."/>
            <person name="Rogers A."/>
            <person name="Williams B."/>
            <person name="Antoshechkin I."/>
            <person name="Lee M.M."/>
            <person name="Goodwin Z."/>
            <person name="Lu X."/>
            <person name="Lewis E.E."/>
            <person name="Goodrich-Blair H."/>
            <person name="Stock S.P."/>
            <person name="Adams B.J."/>
            <person name="Sternberg P.W."/>
            <person name="Mortazavi A."/>
        </authorList>
    </citation>
    <scope>NUCLEOTIDE SEQUENCE [LARGE SCALE GENOMIC DNA]</scope>
    <source>
        <strain evidence="4 5">ALL</strain>
    </source>
</reference>
<dbReference type="Pfam" id="PF01683">
    <property type="entry name" value="EB"/>
    <property type="match status" value="11"/>
</dbReference>
<dbReference type="OrthoDB" id="504708at2759"/>
<dbReference type="EMBL" id="AZBU02000004">
    <property type="protein sequence ID" value="TKR80830.1"/>
    <property type="molecule type" value="Genomic_DNA"/>
</dbReference>
<dbReference type="Proteomes" id="UP000298663">
    <property type="component" value="Unassembled WGS sequence"/>
</dbReference>
<dbReference type="PANTHER" id="PTHR45985:SF3">
    <property type="entry name" value="CHITIN DEACETYLASE-LIKE 4"/>
    <property type="match status" value="1"/>
</dbReference>
<keyword evidence="5" id="KW-1185">Reference proteome</keyword>
<evidence type="ECO:0000259" key="3">
    <source>
        <dbReference type="PROSITE" id="PS01186"/>
    </source>
</evidence>